<name>A0ABV7ANR5_9GAMM</name>
<evidence type="ECO:0000313" key="3">
    <source>
        <dbReference type="Proteomes" id="UP001595457"/>
    </source>
</evidence>
<evidence type="ECO:0000256" key="1">
    <source>
        <dbReference type="SAM" id="MobiDB-lite"/>
    </source>
</evidence>
<dbReference type="RefSeq" id="WP_377812488.1">
    <property type="nucleotide sequence ID" value="NZ_JBHRSJ010000001.1"/>
</dbReference>
<keyword evidence="3" id="KW-1185">Reference proteome</keyword>
<feature type="region of interest" description="Disordered" evidence="1">
    <location>
        <begin position="97"/>
        <end position="116"/>
    </location>
</feature>
<protein>
    <submittedName>
        <fullName evidence="2">HK97-gp10 family putative phage morphogenesis protein</fullName>
    </submittedName>
</protein>
<evidence type="ECO:0000313" key="2">
    <source>
        <dbReference type="EMBL" id="MFC2970922.1"/>
    </source>
</evidence>
<comment type="caution">
    <text evidence="2">The sequence shown here is derived from an EMBL/GenBank/DDBJ whole genome shotgun (WGS) entry which is preliminary data.</text>
</comment>
<sequence length="164" mass="18225">MARRSRILGDFKLRRLLRTIHKTMDNELKPAMQEGANKILADMQRLAPKDTGDGAAALTAFVAKSGLDAQIGLRGKKANREFYYLKYIEYGTKGVSGEKRANGRRRRNTNKSDGAHWFGKYPDIPARPAHPFIRPAYDLNRDEMVALIRQAIASTLARAAGGGP</sequence>
<gene>
    <name evidence="2" type="ORF">ACFOJE_01660</name>
</gene>
<dbReference type="Proteomes" id="UP001595457">
    <property type="component" value="Unassembled WGS sequence"/>
</dbReference>
<dbReference type="EMBL" id="JBHRSJ010000001">
    <property type="protein sequence ID" value="MFC2970922.1"/>
    <property type="molecule type" value="Genomic_DNA"/>
</dbReference>
<organism evidence="2 3">
    <name type="scientific">Azotobacter bryophylli</name>
    <dbReference type="NCBI Taxonomy" id="1986537"/>
    <lineage>
        <taxon>Bacteria</taxon>
        <taxon>Pseudomonadati</taxon>
        <taxon>Pseudomonadota</taxon>
        <taxon>Gammaproteobacteria</taxon>
        <taxon>Pseudomonadales</taxon>
        <taxon>Pseudomonadaceae</taxon>
        <taxon>Azotobacter</taxon>
    </lineage>
</organism>
<dbReference type="NCBIfam" id="TIGR01725">
    <property type="entry name" value="phge_HK97_gp10"/>
    <property type="match status" value="1"/>
</dbReference>
<accession>A0ABV7ANR5</accession>
<dbReference type="Pfam" id="PF04883">
    <property type="entry name" value="HK97-gp10_like"/>
    <property type="match status" value="1"/>
</dbReference>
<proteinExistence type="predicted"/>
<reference evidence="3" key="1">
    <citation type="journal article" date="2019" name="Int. J. Syst. Evol. Microbiol.">
        <title>The Global Catalogue of Microorganisms (GCM) 10K type strain sequencing project: providing services to taxonomists for standard genome sequencing and annotation.</title>
        <authorList>
            <consortium name="The Broad Institute Genomics Platform"/>
            <consortium name="The Broad Institute Genome Sequencing Center for Infectious Disease"/>
            <person name="Wu L."/>
            <person name="Ma J."/>
        </authorList>
    </citation>
    <scope>NUCLEOTIDE SEQUENCE [LARGE SCALE GENOMIC DNA]</scope>
    <source>
        <strain evidence="3">KCTC 62195</strain>
    </source>
</reference>
<dbReference type="InterPro" id="IPR010064">
    <property type="entry name" value="HK97-gp10_tail"/>
</dbReference>